<keyword evidence="4" id="KW-0507">mRNA processing</keyword>
<feature type="compositionally biased region" description="Basic and acidic residues" evidence="5">
    <location>
        <begin position="525"/>
        <end position="568"/>
    </location>
</feature>
<comment type="function">
    <text evidence="4">Involved in spliceosome maturation and the first step of pre-mRNA splicing.</text>
</comment>
<evidence type="ECO:0000313" key="8">
    <source>
        <dbReference type="Proteomes" id="UP000002059"/>
    </source>
</evidence>
<keyword evidence="8" id="KW-1185">Reference proteome</keyword>
<dbReference type="STRING" id="502779.C1GQF5"/>
<organism evidence="7 8">
    <name type="scientific">Paracoccidioides lutzii (strain ATCC MYA-826 / Pb01)</name>
    <name type="common">Paracoccidioides brasiliensis</name>
    <dbReference type="NCBI Taxonomy" id="502779"/>
    <lineage>
        <taxon>Eukaryota</taxon>
        <taxon>Fungi</taxon>
        <taxon>Dikarya</taxon>
        <taxon>Ascomycota</taxon>
        <taxon>Pezizomycotina</taxon>
        <taxon>Eurotiomycetes</taxon>
        <taxon>Eurotiomycetidae</taxon>
        <taxon>Onygenales</taxon>
        <taxon>Ajellomycetaceae</taxon>
        <taxon>Paracoccidioides</taxon>
    </lineage>
</organism>
<dbReference type="OMA" id="AWGKSAM"/>
<feature type="compositionally biased region" description="Basic and acidic residues" evidence="5">
    <location>
        <begin position="375"/>
        <end position="400"/>
    </location>
</feature>
<sequence length="568" mass="64201">MSSDTPSPKPKPFSISLFPASQKKNTPSSLPTTKAASETPNLHPRTLHDHDSDNEDNDEQPIAEEVTAFDRDAGGAISAHARAEKEKQPLVIKVESKNNWQERPWQRKRKAFNLLPREVGAQREAEANAAAGAGREGNVEVEGPSMKYGLNLVEKPKSDERDGGDVSIVETGGVDIQREEKEAEAPKKPLTQDEIAMQALIRESRGDGEEVARRSDLVIPGKRKERDDDEYGDYGVEGERFDETKSFRADVASRPDPASLADYSAVPVEEFGAALLRGMGWKDGEPIGKGKYGSSNAKPNGPGLKPRIPERRPGYLGIGAKELPGKDKGGASSSEVELGAWGKSSMRKGKKPGEGLYTPVLMRNKKTGEMITQQEFEKLAKERSEGKKGEEGWRERRDRNLMQNGRGWDRRVERDSEDESDNGINGFELRRRNGSGISGSRDRDRGGDRDRNRDRDRRKRFDDREGVTSDSGRGDWRYKESESDHRNRDRERERGKDRERDRKHRSSGKVYDDDYKSRHSSSSRHGRDSGDPRRDRDKDRDKSSVKDRRDRYDDDDDGRRRPKREEVY</sequence>
<dbReference type="Proteomes" id="UP000002059">
    <property type="component" value="Partially assembled WGS sequence"/>
</dbReference>
<dbReference type="InterPro" id="IPR026822">
    <property type="entry name" value="Spp2/MOS2_G-patch"/>
</dbReference>
<feature type="region of interest" description="Disordered" evidence="5">
    <location>
        <begin position="1"/>
        <end position="63"/>
    </location>
</feature>
<dbReference type="VEuPathDB" id="FungiDB:PAAG_00750"/>
<evidence type="ECO:0000256" key="5">
    <source>
        <dbReference type="SAM" id="MobiDB-lite"/>
    </source>
</evidence>
<dbReference type="Pfam" id="PF12656">
    <property type="entry name" value="G-patch_2"/>
    <property type="match status" value="1"/>
</dbReference>
<name>C1GQF5_PARBA</name>
<dbReference type="HOGENOM" id="CLU_033338_0_1_1"/>
<dbReference type="PANTHER" id="PTHR15818:SF2">
    <property type="entry name" value="G-PATCH DOMAIN AND KOW MOTIFS-CONTAINING PROTEIN"/>
    <property type="match status" value="1"/>
</dbReference>
<dbReference type="InterPro" id="IPR000467">
    <property type="entry name" value="G_patch_dom"/>
</dbReference>
<accession>C1GQF5</accession>
<evidence type="ECO:0000256" key="4">
    <source>
        <dbReference type="RuleBase" id="RU369096"/>
    </source>
</evidence>
<proteinExistence type="inferred from homology"/>
<reference evidence="7 8" key="1">
    <citation type="journal article" date="2011" name="PLoS Genet.">
        <title>Comparative genomic analysis of human fungal pathogens causing paracoccidioidomycosis.</title>
        <authorList>
            <person name="Desjardins C.A."/>
            <person name="Champion M.D."/>
            <person name="Holder J.W."/>
            <person name="Muszewska A."/>
            <person name="Goldberg J."/>
            <person name="Bailao A.M."/>
            <person name="Brigido M.M."/>
            <person name="Ferreira M.E."/>
            <person name="Garcia A.M."/>
            <person name="Grynberg M."/>
            <person name="Gujja S."/>
            <person name="Heiman D.I."/>
            <person name="Henn M.R."/>
            <person name="Kodira C.D."/>
            <person name="Leon-Narvaez H."/>
            <person name="Longo L.V."/>
            <person name="Ma L.J."/>
            <person name="Malavazi I."/>
            <person name="Matsuo A.L."/>
            <person name="Morais F.V."/>
            <person name="Pereira M."/>
            <person name="Rodriguez-Brito S."/>
            <person name="Sakthikumar S."/>
            <person name="Salem-Izacc S.M."/>
            <person name="Sykes S.M."/>
            <person name="Teixeira M.M."/>
            <person name="Vallejo M.C."/>
            <person name="Walter M.E."/>
            <person name="Yandava C."/>
            <person name="Young S."/>
            <person name="Zeng Q."/>
            <person name="Zucker J."/>
            <person name="Felipe M.S."/>
            <person name="Goldman G.H."/>
            <person name="Haas B.J."/>
            <person name="McEwen J.G."/>
            <person name="Nino-Vega G."/>
            <person name="Puccia R."/>
            <person name="San-Blas G."/>
            <person name="Soares C.M."/>
            <person name="Birren B.W."/>
            <person name="Cuomo C.A."/>
        </authorList>
    </citation>
    <scope>NUCLEOTIDE SEQUENCE [LARGE SCALE GENOMIC DNA]</scope>
    <source>
        <strain evidence="8">ATCC MYA-826 / Pb01</strain>
    </source>
</reference>
<dbReference type="GO" id="GO:0005681">
    <property type="term" value="C:spliceosomal complex"/>
    <property type="evidence" value="ECO:0007669"/>
    <property type="project" value="UniProtKB-UniRule"/>
</dbReference>
<dbReference type="AlphaFoldDB" id="C1GQF5"/>
<dbReference type="RefSeq" id="XP_002796891.1">
    <property type="nucleotide sequence ID" value="XM_002796845.2"/>
</dbReference>
<comment type="subcellular location">
    <subcellularLocation>
        <location evidence="1 4">Nucleus</location>
    </subcellularLocation>
</comment>
<dbReference type="EMBL" id="KN293993">
    <property type="protein sequence ID" value="EEH37829.1"/>
    <property type="molecule type" value="Genomic_DNA"/>
</dbReference>
<evidence type="ECO:0000259" key="6">
    <source>
        <dbReference type="PROSITE" id="PS50174"/>
    </source>
</evidence>
<comment type="similarity">
    <text evidence="2 4">Belongs to the SPP2 family.</text>
</comment>
<feature type="compositionally biased region" description="Acidic residues" evidence="5">
    <location>
        <begin position="52"/>
        <end position="62"/>
    </location>
</feature>
<dbReference type="GeneID" id="9100468"/>
<feature type="compositionally biased region" description="Polar residues" evidence="5">
    <location>
        <begin position="22"/>
        <end position="40"/>
    </location>
</feature>
<feature type="compositionally biased region" description="Basic and acidic residues" evidence="5">
    <location>
        <begin position="176"/>
        <end position="191"/>
    </location>
</feature>
<evidence type="ECO:0000256" key="3">
    <source>
        <dbReference type="ARBA" id="ARBA00023242"/>
    </source>
</evidence>
<evidence type="ECO:0000313" key="7">
    <source>
        <dbReference type="EMBL" id="EEH37829.1"/>
    </source>
</evidence>
<keyword evidence="4" id="KW-0747">Spliceosome</keyword>
<feature type="region of interest" description="Disordered" evidence="5">
    <location>
        <begin position="154"/>
        <end position="191"/>
    </location>
</feature>
<feature type="compositionally biased region" description="Basic and acidic residues" evidence="5">
    <location>
        <begin position="440"/>
        <end position="500"/>
    </location>
</feature>
<evidence type="ECO:0000256" key="1">
    <source>
        <dbReference type="ARBA" id="ARBA00004123"/>
    </source>
</evidence>
<dbReference type="KEGG" id="pbl:PAAG_00750"/>
<dbReference type="PANTHER" id="PTHR15818">
    <property type="entry name" value="G PATCH AND KOW-CONTAINING"/>
    <property type="match status" value="1"/>
</dbReference>
<feature type="compositionally biased region" description="Basic and acidic residues" evidence="5">
    <location>
        <begin position="154"/>
        <end position="164"/>
    </location>
</feature>
<protein>
    <recommendedName>
        <fullName evidence="4">Pre-mRNA-splicing factor</fullName>
    </recommendedName>
</protein>
<dbReference type="PROSITE" id="PS50174">
    <property type="entry name" value="G_PATCH"/>
    <property type="match status" value="1"/>
</dbReference>
<dbReference type="OrthoDB" id="5577072at2759"/>
<feature type="region of interest" description="Disordered" evidence="5">
    <location>
        <begin position="287"/>
        <end position="568"/>
    </location>
</feature>
<dbReference type="GO" id="GO:0003676">
    <property type="term" value="F:nucleic acid binding"/>
    <property type="evidence" value="ECO:0007669"/>
    <property type="project" value="InterPro"/>
</dbReference>
<gene>
    <name evidence="7" type="ORF">PAAG_00750</name>
</gene>
<keyword evidence="3 4" id="KW-0539">Nucleus</keyword>
<dbReference type="InterPro" id="IPR045166">
    <property type="entry name" value="Spp2-like"/>
</dbReference>
<feature type="domain" description="G-patch" evidence="6">
    <location>
        <begin position="268"/>
        <end position="293"/>
    </location>
</feature>
<evidence type="ECO:0000256" key="2">
    <source>
        <dbReference type="ARBA" id="ARBA00008576"/>
    </source>
</evidence>
<dbReference type="eggNOG" id="ENOG502RZY8">
    <property type="taxonomic scope" value="Eukaryota"/>
</dbReference>
<keyword evidence="4" id="KW-0508">mRNA splicing</keyword>
<dbReference type="GO" id="GO:0000398">
    <property type="term" value="P:mRNA splicing, via spliceosome"/>
    <property type="evidence" value="ECO:0007669"/>
    <property type="project" value="UniProtKB-UniRule"/>
</dbReference>